<evidence type="ECO:0000256" key="7">
    <source>
        <dbReference type="SAM" id="MobiDB-lite"/>
    </source>
</evidence>
<organism evidence="9">
    <name type="scientific">Setaria italica</name>
    <name type="common">Foxtail millet</name>
    <name type="synonym">Panicum italicum</name>
    <dbReference type="NCBI Taxonomy" id="4555"/>
    <lineage>
        <taxon>Eukaryota</taxon>
        <taxon>Viridiplantae</taxon>
        <taxon>Streptophyta</taxon>
        <taxon>Embryophyta</taxon>
        <taxon>Tracheophyta</taxon>
        <taxon>Spermatophyta</taxon>
        <taxon>Magnoliopsida</taxon>
        <taxon>Liliopsida</taxon>
        <taxon>Poales</taxon>
        <taxon>Poaceae</taxon>
        <taxon>PACMAD clade</taxon>
        <taxon>Panicoideae</taxon>
        <taxon>Panicodae</taxon>
        <taxon>Paniceae</taxon>
        <taxon>Cenchrinae</taxon>
        <taxon>Setaria</taxon>
    </lineage>
</organism>
<dbReference type="GO" id="GO:0004672">
    <property type="term" value="F:protein kinase activity"/>
    <property type="evidence" value="ECO:0007669"/>
    <property type="project" value="InterPro"/>
</dbReference>
<dbReference type="InterPro" id="IPR013783">
    <property type="entry name" value="Ig-like_fold"/>
</dbReference>
<sequence>MDCESSIHDRLERMLLDARPEPIDLPLSFLKAITNDFSDDQHIGKGGFAVVYKGQLQNGTLVAVKKLSQGVEMDEDKFIKEVDCLMRVKHRNIVRFLGYCADTQGKCLKYEGKNVMAEERERLLCFEFLPNKSLDKYINDASQELEWRTRYRIIKGICEGLHYLHQEFILHLDLKPANILLNKDMVPKIADFGLSRCFDENKSQTITAQAAGTLGYMAPELLHDRRITFKSDIYSLGIIILEILTGQRYSAIGDVTSLNNHSKVLQSWSNMFDSSQEDIGLEHVIRVCAELGIECIDYDPAKRPTIRGIIDRLDEMERTHGYIETTNTSSAIHTHSIWPPEIDKLLDVHPLELRFPFEPNKRIQCPVSLTNKTNRYVGVWITPTSCADTRFDLCFPDSWDHDSEEDDESQEEDYDSDEWEEVEYLDEEEKSEVGESPEGGQSPKDPCSYFFQILEPHSTLVVAMTMKEQDEPPLPPQDMGKFEVVMIIMWSEQDLKDLESSIRNKMNMDNDLLKQVEELGGKVHPAAMLTAAVICDPASCQATMTKQIMSTGEFGEPLLVDVHPTNSWILAVHLDYVCIWNYQTQERVMELQVIKNDTCIISAIKFISRKQWFAAGDDRGYIHVYDYTTKDMVIKLRAHRGNDVSWLAVHATYPFLLSSSGGNQSSIRLWNWDEDWVCTRTFDGHTRGVQRIMFNPRNINSFASVSDDDTIKVWDIHSSDPETTLASLDAYSVDFVFTDSHRPLQLVTCDKQAGCACIWDVQTRKRVHRLAMRGMSMDLVACHPKLPLLVTTWKRTLCLWDANTYRLEKMVRLASSPIQGLEFLDTNLPRLLVGFENNDIAILETNLPATTTDTDESVIENYGGQHRIADTGFINPQCVDGVLLVFNSKYDVTSMKCAESTSETPISYPSIGDFNSSIMVNKEVQEVLRHTLSKAQLTENTIFNQIVTDTSCTDPFNGLYVGEYGYHGHEVVKLSRKFGKWNITDEESFEYVEAIKLTGDVNVPAGKTTFRAKIGKGNCLENHGTYPEEFGVIESYKGQGRIADTGFINPQWVDGELLVFNGKSKVGFVWNFPKPVFIILYFSLTHLICQSDETLSKCVDNFSENTSEGSPNP</sequence>
<dbReference type="PROSITE" id="PS50011">
    <property type="entry name" value="PROTEIN_KINASE_DOM"/>
    <property type="match status" value="1"/>
</dbReference>
<feature type="compositionally biased region" description="Acidic residues" evidence="7">
    <location>
        <begin position="402"/>
        <end position="430"/>
    </location>
</feature>
<dbReference type="PANTHER" id="PTHR45707">
    <property type="entry name" value="C2 CALCIUM/LIPID-BINDING PLANT PHOSPHORIBOSYLTRANSFERASE FAMILY PROTEIN"/>
    <property type="match status" value="1"/>
</dbReference>
<evidence type="ECO:0000256" key="6">
    <source>
        <dbReference type="PROSITE-ProRule" id="PRU10141"/>
    </source>
</evidence>
<dbReference type="AlphaFoldDB" id="A0A368S3W9"/>
<dbReference type="PANTHER" id="PTHR45707:SF69">
    <property type="entry name" value="CALCIUM-DEPENDENT LIPID-BINDING (CALB DOMAIN) PLANT PHOSPHORIBOSYLTRANSFERASE FAMILY PROTEIN"/>
    <property type="match status" value="1"/>
</dbReference>
<evidence type="ECO:0000256" key="5">
    <source>
        <dbReference type="PROSITE-ProRule" id="PRU00221"/>
    </source>
</evidence>
<evidence type="ECO:0000256" key="2">
    <source>
        <dbReference type="ARBA" id="ARBA00022741"/>
    </source>
</evidence>
<protein>
    <recommendedName>
        <fullName evidence="8">Protein kinase domain-containing protein</fullName>
    </recommendedName>
</protein>
<dbReference type="PROSITE" id="PS00108">
    <property type="entry name" value="PROTEIN_KINASE_ST"/>
    <property type="match status" value="1"/>
</dbReference>
<dbReference type="Pfam" id="PF00400">
    <property type="entry name" value="WD40"/>
    <property type="match status" value="2"/>
</dbReference>
<evidence type="ECO:0000259" key="8">
    <source>
        <dbReference type="PROSITE" id="PS50011"/>
    </source>
</evidence>
<gene>
    <name evidence="9" type="ORF">SETIT_8G037900v2</name>
</gene>
<dbReference type="FunFam" id="1.10.510.10:FF:000870">
    <property type="entry name" value="OSJNBa0016N04.16-like protein"/>
    <property type="match status" value="1"/>
</dbReference>
<name>A0A368S3W9_SETIT</name>
<dbReference type="Pfam" id="PF12014">
    <property type="entry name" value="Cyclin_D1_bind"/>
    <property type="match status" value="1"/>
</dbReference>
<feature type="region of interest" description="Disordered" evidence="7">
    <location>
        <begin position="398"/>
        <end position="447"/>
    </location>
</feature>
<evidence type="ECO:0000256" key="3">
    <source>
        <dbReference type="ARBA" id="ARBA00022777"/>
    </source>
</evidence>
<dbReference type="InterPro" id="IPR008271">
    <property type="entry name" value="Ser/Thr_kinase_AS"/>
</dbReference>
<dbReference type="PROSITE" id="PS50082">
    <property type="entry name" value="WD_REPEATS_2"/>
    <property type="match status" value="1"/>
</dbReference>
<dbReference type="InterPro" id="IPR036322">
    <property type="entry name" value="WD40_repeat_dom_sf"/>
</dbReference>
<dbReference type="InterPro" id="IPR015943">
    <property type="entry name" value="WD40/YVTN_repeat-like_dom_sf"/>
</dbReference>
<dbReference type="Gene3D" id="2.130.10.10">
    <property type="entry name" value="YVTN repeat-like/Quinoprotein amine dehydrogenase"/>
    <property type="match status" value="1"/>
</dbReference>
<dbReference type="OrthoDB" id="582756at2759"/>
<dbReference type="PROSITE" id="PS00107">
    <property type="entry name" value="PROTEIN_KINASE_ATP"/>
    <property type="match status" value="1"/>
</dbReference>
<evidence type="ECO:0000256" key="1">
    <source>
        <dbReference type="ARBA" id="ARBA00022679"/>
    </source>
</evidence>
<dbReference type="PROSITE" id="PS50294">
    <property type="entry name" value="WD_REPEATS_REGION"/>
    <property type="match status" value="1"/>
</dbReference>
<feature type="domain" description="Protein kinase" evidence="8">
    <location>
        <begin position="37"/>
        <end position="323"/>
    </location>
</feature>
<dbReference type="Gene3D" id="2.60.40.10">
    <property type="entry name" value="Immunoglobulins"/>
    <property type="match status" value="1"/>
</dbReference>
<keyword evidence="2 6" id="KW-0547">Nucleotide-binding</keyword>
<dbReference type="Gene3D" id="3.30.200.20">
    <property type="entry name" value="Phosphorylase Kinase, domain 1"/>
    <property type="match status" value="1"/>
</dbReference>
<dbReference type="InterPro" id="IPR017441">
    <property type="entry name" value="Protein_kinase_ATP_BS"/>
</dbReference>
<dbReference type="Pfam" id="PF00069">
    <property type="entry name" value="Pkinase"/>
    <property type="match status" value="1"/>
</dbReference>
<evidence type="ECO:0000256" key="4">
    <source>
        <dbReference type="ARBA" id="ARBA00022840"/>
    </source>
</evidence>
<dbReference type="InterPro" id="IPR001680">
    <property type="entry name" value="WD40_rpt"/>
</dbReference>
<feature type="binding site" evidence="6">
    <location>
        <position position="66"/>
    </location>
    <ligand>
        <name>ATP</name>
        <dbReference type="ChEBI" id="CHEBI:30616"/>
    </ligand>
</feature>
<keyword evidence="5" id="KW-0853">WD repeat</keyword>
<keyword evidence="1" id="KW-0808">Transferase</keyword>
<dbReference type="InterPro" id="IPR000719">
    <property type="entry name" value="Prot_kinase_dom"/>
</dbReference>
<accession>A0A368S3W9</accession>
<dbReference type="SUPFAM" id="SSF56112">
    <property type="entry name" value="Protein kinase-like (PK-like)"/>
    <property type="match status" value="1"/>
</dbReference>
<reference evidence="9" key="2">
    <citation type="submission" date="2015-07" db="EMBL/GenBank/DDBJ databases">
        <authorList>
            <person name="Noorani M."/>
        </authorList>
    </citation>
    <scope>NUCLEOTIDE SEQUENCE</scope>
    <source>
        <strain evidence="9">Yugu1</strain>
    </source>
</reference>
<dbReference type="InterPro" id="IPR011009">
    <property type="entry name" value="Kinase-like_dom_sf"/>
</dbReference>
<dbReference type="EMBL" id="CM003535">
    <property type="protein sequence ID" value="RCV37122.1"/>
    <property type="molecule type" value="Genomic_DNA"/>
</dbReference>
<dbReference type="SMART" id="SM00220">
    <property type="entry name" value="S_TKc"/>
    <property type="match status" value="1"/>
</dbReference>
<feature type="repeat" description="WD" evidence="5">
    <location>
        <begin position="682"/>
        <end position="724"/>
    </location>
</feature>
<dbReference type="STRING" id="4555.A0A368S3W9"/>
<dbReference type="SUPFAM" id="SSF50978">
    <property type="entry name" value="WD40 repeat-like"/>
    <property type="match status" value="1"/>
</dbReference>
<keyword evidence="3" id="KW-0418">Kinase</keyword>
<reference evidence="9" key="1">
    <citation type="journal article" date="2012" name="Nat. Biotechnol.">
        <title>Reference genome sequence of the model plant Setaria.</title>
        <authorList>
            <person name="Bennetzen J.L."/>
            <person name="Schmutz J."/>
            <person name="Wang H."/>
            <person name="Percifield R."/>
            <person name="Hawkins J."/>
            <person name="Pontaroli A.C."/>
            <person name="Estep M."/>
            <person name="Feng L."/>
            <person name="Vaughn J.N."/>
            <person name="Grimwood J."/>
            <person name="Jenkins J."/>
            <person name="Barry K."/>
            <person name="Lindquist E."/>
            <person name="Hellsten U."/>
            <person name="Deshpande S."/>
            <person name="Wang X."/>
            <person name="Wu X."/>
            <person name="Mitros T."/>
            <person name="Triplett J."/>
            <person name="Yang X."/>
            <person name="Ye C.Y."/>
            <person name="Mauro-Herrera M."/>
            <person name="Wang L."/>
            <person name="Li P."/>
            <person name="Sharma M."/>
            <person name="Sharma R."/>
            <person name="Ronald P.C."/>
            <person name="Panaud O."/>
            <person name="Kellogg E.A."/>
            <person name="Brutnell T.P."/>
            <person name="Doust A.N."/>
            <person name="Tuskan G.A."/>
            <person name="Rokhsar D."/>
            <person name="Devos K.M."/>
        </authorList>
    </citation>
    <scope>NUCLEOTIDE SEQUENCE [LARGE SCALE GENOMIC DNA]</scope>
    <source>
        <strain evidence="9">Yugu1</strain>
    </source>
</reference>
<proteinExistence type="predicted"/>
<evidence type="ECO:0000313" key="9">
    <source>
        <dbReference type="EMBL" id="RCV37122.1"/>
    </source>
</evidence>
<keyword evidence="4 6" id="KW-0067">ATP-binding</keyword>
<dbReference type="FunFam" id="3.30.200.20:FF:000465">
    <property type="entry name" value="Cysteine-rich receptor-like protein kinase 6"/>
    <property type="match status" value="1"/>
</dbReference>
<dbReference type="Gene3D" id="1.10.510.10">
    <property type="entry name" value="Transferase(Phosphotransferase) domain 1"/>
    <property type="match status" value="1"/>
</dbReference>
<dbReference type="GO" id="GO:0005524">
    <property type="term" value="F:ATP binding"/>
    <property type="evidence" value="ECO:0007669"/>
    <property type="project" value="UniProtKB-UniRule"/>
</dbReference>
<dbReference type="SMART" id="SM00320">
    <property type="entry name" value="WD40"/>
    <property type="match status" value="5"/>
</dbReference>